<dbReference type="EMBL" id="WAAU01000024">
    <property type="protein sequence ID" value="KAB1155228.1"/>
    <property type="molecule type" value="Genomic_DNA"/>
</dbReference>
<dbReference type="Proteomes" id="UP000467305">
    <property type="component" value="Unassembled WGS sequence"/>
</dbReference>
<proteinExistence type="predicted"/>
<keyword evidence="2" id="KW-1185">Reference proteome</keyword>
<dbReference type="InterPro" id="IPR019861">
    <property type="entry name" value="PorP/SprF_Bacteroidetes"/>
</dbReference>
<sequence>MKKIFLIIVFISTLSNVFSQQDPQYTNYMYNQSVINPAYTTNELGVINFGFMHRTQWTNAVGAPKTYTFFVHTPITEKFEVGVSLITDNIGDGVLRENNVYADFAYILSLSEGHKLSLGLKAGLTNFRTNFADFKFPDDDPLNGILTNDTAFDNQNKTSPNFGVGAFYFTDKYYVGLSVPNLLNSKHITEKNGLRSIGGEEIHLFLNAGYVFRLSDVVKLKPSTLVKAVKGSPLVVDASINVLFNNRLEGGLSYRFDDSLSAMFNIRASSSLKIGYAYDYTTTNLSNFNSGTHEVFVLYDLDTLGLKNGYDKSPRFF</sequence>
<dbReference type="OrthoDB" id="1114455at2"/>
<name>A0A7J5ACN5_9FLAO</name>
<dbReference type="Pfam" id="PF11751">
    <property type="entry name" value="PorP_SprF"/>
    <property type="match status" value="1"/>
</dbReference>
<evidence type="ECO:0000313" key="1">
    <source>
        <dbReference type="EMBL" id="KAB1155228.1"/>
    </source>
</evidence>
<organism evidence="1 2">
    <name type="scientific">Tenacibaculum aiptasiae</name>
    <dbReference type="NCBI Taxonomy" id="426481"/>
    <lineage>
        <taxon>Bacteria</taxon>
        <taxon>Pseudomonadati</taxon>
        <taxon>Bacteroidota</taxon>
        <taxon>Flavobacteriia</taxon>
        <taxon>Flavobacteriales</taxon>
        <taxon>Flavobacteriaceae</taxon>
        <taxon>Tenacibaculum</taxon>
    </lineage>
</organism>
<comment type="caution">
    <text evidence="1">The sequence shown here is derived from an EMBL/GenBank/DDBJ whole genome shotgun (WGS) entry which is preliminary data.</text>
</comment>
<protein>
    <submittedName>
        <fullName evidence="1">Type IX secretion system membrane protein PorP/SprF</fullName>
    </submittedName>
</protein>
<dbReference type="NCBIfam" id="TIGR03519">
    <property type="entry name" value="T9SS_PorP_fam"/>
    <property type="match status" value="1"/>
</dbReference>
<dbReference type="AlphaFoldDB" id="A0A7J5ACN5"/>
<evidence type="ECO:0000313" key="2">
    <source>
        <dbReference type="Proteomes" id="UP000467305"/>
    </source>
</evidence>
<reference evidence="1 2" key="1">
    <citation type="submission" date="2019-09" db="EMBL/GenBank/DDBJ databases">
        <authorList>
            <person name="Cao W.R."/>
        </authorList>
    </citation>
    <scope>NUCLEOTIDE SEQUENCE [LARGE SCALE GENOMIC DNA]</scope>
    <source>
        <strain evidence="2">a4</strain>
    </source>
</reference>
<dbReference type="RefSeq" id="WP_150900338.1">
    <property type="nucleotide sequence ID" value="NZ_WAAU01000024.1"/>
</dbReference>
<accession>A0A7J5ACN5</accession>
<gene>
    <name evidence="1" type="ORF">F7018_12175</name>
</gene>